<dbReference type="EC" id="5.4.99.-" evidence="6"/>
<evidence type="ECO:0000256" key="5">
    <source>
        <dbReference type="PROSITE-ProRule" id="PRU00182"/>
    </source>
</evidence>
<dbReference type="InterPro" id="IPR018496">
    <property type="entry name" value="PsdUridine_synth_RsuA/RluB_CS"/>
</dbReference>
<dbReference type="Gene3D" id="3.30.70.1560">
    <property type="entry name" value="Alpha-L RNA-binding motif"/>
    <property type="match status" value="1"/>
</dbReference>
<evidence type="ECO:0000256" key="1">
    <source>
        <dbReference type="ARBA" id="ARBA00008348"/>
    </source>
</evidence>
<evidence type="ECO:0000313" key="9">
    <source>
        <dbReference type="Proteomes" id="UP001595962"/>
    </source>
</evidence>
<dbReference type="PROSITE" id="PS01149">
    <property type="entry name" value="PSI_RSU"/>
    <property type="match status" value="1"/>
</dbReference>
<dbReference type="PANTHER" id="PTHR47683:SF2">
    <property type="entry name" value="RNA-BINDING S4 DOMAIN-CONTAINING PROTEIN"/>
    <property type="match status" value="1"/>
</dbReference>
<keyword evidence="2 6" id="KW-0413">Isomerase</keyword>
<evidence type="ECO:0000256" key="3">
    <source>
        <dbReference type="ARBA" id="ARBA00036390"/>
    </source>
</evidence>
<dbReference type="RefSeq" id="WP_377332790.1">
    <property type="nucleotide sequence ID" value="NZ_JBHSGB010000006.1"/>
</dbReference>
<dbReference type="InterPro" id="IPR036986">
    <property type="entry name" value="S4_RNA-bd_sf"/>
</dbReference>
<sequence>MSIRLCKYLADRGLCSRRQASRLIEQGRLQLNGAVASHISHIIPGDQLLLDGMPLPAADTKQVWLYHKAAGVDCNLNPAKSDSLYHQLQQLPVRLHPVGRLDKDSCGLLLLSNDGELTQRLLHPDFEHPKEYLVRTEPAPNAQQLAALAAGVHWQVGPHQYQSKACRVWPAPHGFRIELTQGLNRQIRYMSRAVGLKVVFLQRQRLGELQLGALAEGQSRLLTEQEYRQLRHSLGLSATPADNGVAAG</sequence>
<dbReference type="InterPro" id="IPR020103">
    <property type="entry name" value="PsdUridine_synth_cat_dom_sf"/>
</dbReference>
<dbReference type="NCBIfam" id="TIGR00093">
    <property type="entry name" value="pseudouridine synthase"/>
    <property type="match status" value="1"/>
</dbReference>
<evidence type="ECO:0000256" key="4">
    <source>
        <dbReference type="ARBA" id="ARBA00036535"/>
    </source>
</evidence>
<organism evidence="8 9">
    <name type="scientific">Rheinheimera marina</name>
    <dbReference type="NCBI Taxonomy" id="1774958"/>
    <lineage>
        <taxon>Bacteria</taxon>
        <taxon>Pseudomonadati</taxon>
        <taxon>Pseudomonadota</taxon>
        <taxon>Gammaproteobacteria</taxon>
        <taxon>Chromatiales</taxon>
        <taxon>Chromatiaceae</taxon>
        <taxon>Rheinheimera</taxon>
    </lineage>
</organism>
<comment type="caution">
    <text evidence="8">The sequence shown here is derived from an EMBL/GenBank/DDBJ whole genome shotgun (WGS) entry which is preliminary data.</text>
</comment>
<proteinExistence type="inferred from homology"/>
<dbReference type="EMBL" id="JBHSGB010000006">
    <property type="protein sequence ID" value="MFC4654724.1"/>
    <property type="molecule type" value="Genomic_DNA"/>
</dbReference>
<comment type="catalytic activity">
    <reaction evidence="3">
        <text>uridine(35) in tRNA(Tyr) = pseudouridine(35) in tRNA(Tyr)</text>
        <dbReference type="Rhea" id="RHEA:60556"/>
        <dbReference type="Rhea" id="RHEA-COMP:15607"/>
        <dbReference type="Rhea" id="RHEA-COMP:15608"/>
        <dbReference type="ChEBI" id="CHEBI:65314"/>
        <dbReference type="ChEBI" id="CHEBI:65315"/>
    </reaction>
</comment>
<keyword evidence="5" id="KW-0694">RNA-binding</keyword>
<dbReference type="Pfam" id="PF01479">
    <property type="entry name" value="S4"/>
    <property type="match status" value="1"/>
</dbReference>
<evidence type="ECO:0000259" key="7">
    <source>
        <dbReference type="SMART" id="SM00363"/>
    </source>
</evidence>
<dbReference type="Proteomes" id="UP001595962">
    <property type="component" value="Unassembled WGS sequence"/>
</dbReference>
<gene>
    <name evidence="8" type="ORF">ACFO3I_06775</name>
</gene>
<dbReference type="GO" id="GO:0016853">
    <property type="term" value="F:isomerase activity"/>
    <property type="evidence" value="ECO:0007669"/>
    <property type="project" value="UniProtKB-KW"/>
</dbReference>
<dbReference type="InterPro" id="IPR002942">
    <property type="entry name" value="S4_RNA-bd"/>
</dbReference>
<protein>
    <recommendedName>
        <fullName evidence="6">Pseudouridine synthase</fullName>
        <ecNumber evidence="6">5.4.99.-</ecNumber>
    </recommendedName>
</protein>
<dbReference type="PROSITE" id="PS50889">
    <property type="entry name" value="S4"/>
    <property type="match status" value="1"/>
</dbReference>
<dbReference type="CDD" id="cd00165">
    <property type="entry name" value="S4"/>
    <property type="match status" value="1"/>
</dbReference>
<dbReference type="Gene3D" id="3.30.70.580">
    <property type="entry name" value="Pseudouridine synthase I, catalytic domain, N-terminal subdomain"/>
    <property type="match status" value="1"/>
</dbReference>
<dbReference type="SUPFAM" id="SSF55174">
    <property type="entry name" value="Alpha-L RNA-binding motif"/>
    <property type="match status" value="1"/>
</dbReference>
<accession>A0ABV9JKE8</accession>
<name>A0ABV9JKE8_9GAMM</name>
<dbReference type="InterPro" id="IPR006145">
    <property type="entry name" value="PsdUridine_synth_RsuA/RluA"/>
</dbReference>
<reference evidence="9" key="1">
    <citation type="journal article" date="2019" name="Int. J. Syst. Evol. Microbiol.">
        <title>The Global Catalogue of Microorganisms (GCM) 10K type strain sequencing project: providing services to taxonomists for standard genome sequencing and annotation.</title>
        <authorList>
            <consortium name="The Broad Institute Genomics Platform"/>
            <consortium name="The Broad Institute Genome Sequencing Center for Infectious Disease"/>
            <person name="Wu L."/>
            <person name="Ma J."/>
        </authorList>
    </citation>
    <scope>NUCLEOTIDE SEQUENCE [LARGE SCALE GENOMIC DNA]</scope>
    <source>
        <strain evidence="9">DT28</strain>
    </source>
</reference>
<evidence type="ECO:0000256" key="6">
    <source>
        <dbReference type="RuleBase" id="RU003887"/>
    </source>
</evidence>
<dbReference type="PANTHER" id="PTHR47683">
    <property type="entry name" value="PSEUDOURIDINE SYNTHASE FAMILY PROTEIN-RELATED"/>
    <property type="match status" value="1"/>
</dbReference>
<feature type="domain" description="RNA-binding S4" evidence="7">
    <location>
        <begin position="3"/>
        <end position="61"/>
    </location>
</feature>
<keyword evidence="9" id="KW-1185">Reference proteome</keyword>
<dbReference type="InterPro" id="IPR000748">
    <property type="entry name" value="PsdUridine_synth_RsuA/RluB/E/F"/>
</dbReference>
<comment type="catalytic activity">
    <reaction evidence="4">
        <text>uridine(2604) in 23S rRNA = pseudouridine(2604) in 23S rRNA</text>
        <dbReference type="Rhea" id="RHEA:38875"/>
        <dbReference type="Rhea" id="RHEA-COMP:10093"/>
        <dbReference type="Rhea" id="RHEA-COMP:10094"/>
        <dbReference type="ChEBI" id="CHEBI:65314"/>
        <dbReference type="ChEBI" id="CHEBI:65315"/>
        <dbReference type="EC" id="5.4.99.21"/>
    </reaction>
</comment>
<dbReference type="Gene3D" id="3.10.290.10">
    <property type="entry name" value="RNA-binding S4 domain"/>
    <property type="match status" value="1"/>
</dbReference>
<dbReference type="SMART" id="SM00363">
    <property type="entry name" value="S4"/>
    <property type="match status" value="1"/>
</dbReference>
<comment type="similarity">
    <text evidence="1 6">Belongs to the pseudouridine synthase RsuA family.</text>
</comment>
<dbReference type="SUPFAM" id="SSF55120">
    <property type="entry name" value="Pseudouridine synthase"/>
    <property type="match status" value="1"/>
</dbReference>
<evidence type="ECO:0000256" key="2">
    <source>
        <dbReference type="ARBA" id="ARBA00023235"/>
    </source>
</evidence>
<dbReference type="Pfam" id="PF00849">
    <property type="entry name" value="PseudoU_synth_2"/>
    <property type="match status" value="1"/>
</dbReference>
<dbReference type="InterPro" id="IPR050343">
    <property type="entry name" value="RsuA_PseudoU_synthase"/>
</dbReference>
<dbReference type="InterPro" id="IPR020094">
    <property type="entry name" value="TruA/RsuA/RluB/E/F_N"/>
</dbReference>
<dbReference type="InterPro" id="IPR042092">
    <property type="entry name" value="PsdUridine_s_RsuA/RluB/E/F_cat"/>
</dbReference>
<evidence type="ECO:0000313" key="8">
    <source>
        <dbReference type="EMBL" id="MFC4654724.1"/>
    </source>
</evidence>